<gene>
    <name evidence="1" type="ORF">VNO80_09756</name>
</gene>
<dbReference type="AlphaFoldDB" id="A0AAN9NC40"/>
<evidence type="ECO:0000313" key="1">
    <source>
        <dbReference type="EMBL" id="KAK7367738.1"/>
    </source>
</evidence>
<protein>
    <submittedName>
        <fullName evidence="1">Uncharacterized protein</fullName>
    </submittedName>
</protein>
<dbReference type="Proteomes" id="UP001374584">
    <property type="component" value="Unassembled WGS sequence"/>
</dbReference>
<reference evidence="1 2" key="1">
    <citation type="submission" date="2024-01" db="EMBL/GenBank/DDBJ databases">
        <title>The genomes of 5 underutilized Papilionoideae crops provide insights into root nodulation and disease resistanc.</title>
        <authorList>
            <person name="Jiang F."/>
        </authorList>
    </citation>
    <scope>NUCLEOTIDE SEQUENCE [LARGE SCALE GENOMIC DNA]</scope>
    <source>
        <strain evidence="1">JINMINGXINNONG_FW02</strain>
        <tissue evidence="1">Leaves</tissue>
    </source>
</reference>
<keyword evidence="2" id="KW-1185">Reference proteome</keyword>
<organism evidence="1 2">
    <name type="scientific">Phaseolus coccineus</name>
    <name type="common">Scarlet runner bean</name>
    <name type="synonym">Phaseolus multiflorus</name>
    <dbReference type="NCBI Taxonomy" id="3886"/>
    <lineage>
        <taxon>Eukaryota</taxon>
        <taxon>Viridiplantae</taxon>
        <taxon>Streptophyta</taxon>
        <taxon>Embryophyta</taxon>
        <taxon>Tracheophyta</taxon>
        <taxon>Spermatophyta</taxon>
        <taxon>Magnoliopsida</taxon>
        <taxon>eudicotyledons</taxon>
        <taxon>Gunneridae</taxon>
        <taxon>Pentapetalae</taxon>
        <taxon>rosids</taxon>
        <taxon>fabids</taxon>
        <taxon>Fabales</taxon>
        <taxon>Fabaceae</taxon>
        <taxon>Papilionoideae</taxon>
        <taxon>50 kb inversion clade</taxon>
        <taxon>NPAAA clade</taxon>
        <taxon>indigoferoid/millettioid clade</taxon>
        <taxon>Phaseoleae</taxon>
        <taxon>Phaseolus</taxon>
    </lineage>
</organism>
<accession>A0AAN9NC40</accession>
<sequence length="92" mass="10480">MCYVDERHKCLNFAKIASRTVFFRLNRSRHREFDGPFIPVLERSLALLSPCAVDRVDRDKLLPSPPPDLSIAAAEVLLRILSPSLVLFWCIG</sequence>
<dbReference type="EMBL" id="JAYMYR010000004">
    <property type="protein sequence ID" value="KAK7367738.1"/>
    <property type="molecule type" value="Genomic_DNA"/>
</dbReference>
<name>A0AAN9NC40_PHACN</name>
<comment type="caution">
    <text evidence="1">The sequence shown here is derived from an EMBL/GenBank/DDBJ whole genome shotgun (WGS) entry which is preliminary data.</text>
</comment>
<proteinExistence type="predicted"/>
<evidence type="ECO:0000313" key="2">
    <source>
        <dbReference type="Proteomes" id="UP001374584"/>
    </source>
</evidence>